<keyword evidence="7 15" id="KW-1003">Cell membrane</keyword>
<dbReference type="EMBL" id="CP013987">
    <property type="protein sequence ID" value="ALZ82669.1"/>
    <property type="molecule type" value="Genomic_DNA"/>
</dbReference>
<comment type="similarity">
    <text evidence="3 15 16">Belongs to the ATPase epsilon chain family.</text>
</comment>
<evidence type="ECO:0000256" key="10">
    <source>
        <dbReference type="ARBA" id="ARBA00023136"/>
    </source>
</evidence>
<dbReference type="KEGG" id="por:APT59_00055"/>
<evidence type="ECO:0000256" key="15">
    <source>
        <dbReference type="HAMAP-Rule" id="MF_00530"/>
    </source>
</evidence>
<dbReference type="GO" id="GO:0005886">
    <property type="term" value="C:plasma membrane"/>
    <property type="evidence" value="ECO:0007669"/>
    <property type="project" value="UniProtKB-SubCell"/>
</dbReference>
<evidence type="ECO:0000313" key="20">
    <source>
        <dbReference type="Proteomes" id="UP000064137"/>
    </source>
</evidence>
<evidence type="ECO:0000256" key="3">
    <source>
        <dbReference type="ARBA" id="ARBA00005712"/>
    </source>
</evidence>
<sequence length="141" mass="14782">MAKTVQCDIVSAEGEIFSGAVEMIIAHGHLGDLGIAPGHAPLLTDLKPGPIRLVKEGGAEEVFYISGGFLEVQPNVVEVLADTASRAGDIDEAAALEAKQRAEAALSDKGTEFDYTAAAAQLAEAAAQLRTIQQLKRQAKR</sequence>
<dbReference type="Pfam" id="PF02823">
    <property type="entry name" value="ATP-synt_DE_N"/>
    <property type="match status" value="1"/>
</dbReference>
<keyword evidence="6 15" id="KW-0813">Transport</keyword>
<dbReference type="InterPro" id="IPR001469">
    <property type="entry name" value="ATP_synth_F1_dsu/esu"/>
</dbReference>
<dbReference type="HAMAP" id="MF_00530">
    <property type="entry name" value="ATP_synth_epsil_bac"/>
    <property type="match status" value="1"/>
</dbReference>
<dbReference type="Pfam" id="PF00401">
    <property type="entry name" value="ATP-synt_DE"/>
    <property type="match status" value="1"/>
</dbReference>
<dbReference type="FunFam" id="2.60.15.10:FF:000001">
    <property type="entry name" value="ATP synthase epsilon chain"/>
    <property type="match status" value="1"/>
</dbReference>
<evidence type="ECO:0000256" key="8">
    <source>
        <dbReference type="ARBA" id="ARBA00022781"/>
    </source>
</evidence>
<dbReference type="GO" id="GO:0005524">
    <property type="term" value="F:ATP binding"/>
    <property type="evidence" value="ECO:0007669"/>
    <property type="project" value="UniProtKB-UniRule"/>
</dbReference>
<evidence type="ECO:0000259" key="17">
    <source>
        <dbReference type="Pfam" id="PF00401"/>
    </source>
</evidence>
<dbReference type="InterPro" id="IPR020547">
    <property type="entry name" value="ATP_synth_F1_esu_C"/>
</dbReference>
<organism evidence="19 20">
    <name type="scientific">Pseudomonas oryzihabitans</name>
    <dbReference type="NCBI Taxonomy" id="47885"/>
    <lineage>
        <taxon>Bacteria</taxon>
        <taxon>Pseudomonadati</taxon>
        <taxon>Pseudomonadota</taxon>
        <taxon>Gammaproteobacteria</taxon>
        <taxon>Pseudomonadales</taxon>
        <taxon>Pseudomonadaceae</taxon>
        <taxon>Pseudomonas</taxon>
    </lineage>
</organism>
<dbReference type="InterPro" id="IPR020546">
    <property type="entry name" value="ATP_synth_F1_dsu/esu_N"/>
</dbReference>
<comment type="function">
    <text evidence="1 15">Produces ATP from ADP in the presence of a proton gradient across the membrane.</text>
</comment>
<dbReference type="PANTHER" id="PTHR13822">
    <property type="entry name" value="ATP SYNTHASE DELTA/EPSILON CHAIN"/>
    <property type="match status" value="1"/>
</dbReference>
<dbReference type="NCBIfam" id="NF001847">
    <property type="entry name" value="PRK00571.1-4"/>
    <property type="match status" value="1"/>
</dbReference>
<feature type="domain" description="ATP synthase F1 complex delta/epsilon subunit N-terminal" evidence="18">
    <location>
        <begin position="6"/>
        <end position="84"/>
    </location>
</feature>
<evidence type="ECO:0000259" key="18">
    <source>
        <dbReference type="Pfam" id="PF02823"/>
    </source>
</evidence>
<keyword evidence="9 15" id="KW-0406">Ion transport</keyword>
<dbReference type="RefSeq" id="WP_059312990.1">
    <property type="nucleotide sequence ID" value="NZ_CP013987.1"/>
</dbReference>
<dbReference type="GO" id="GO:0045259">
    <property type="term" value="C:proton-transporting ATP synthase complex"/>
    <property type="evidence" value="ECO:0007669"/>
    <property type="project" value="UniProtKB-KW"/>
</dbReference>
<dbReference type="AlphaFoldDB" id="A0A0U4WKX0"/>
<evidence type="ECO:0000256" key="1">
    <source>
        <dbReference type="ARBA" id="ARBA00003543"/>
    </source>
</evidence>
<evidence type="ECO:0000256" key="6">
    <source>
        <dbReference type="ARBA" id="ARBA00022448"/>
    </source>
</evidence>
<comment type="subunit">
    <text evidence="4 15 16">F-type ATPases have 2 components, CF(1) - the catalytic core - and CF(0) - the membrane proton channel. CF(1) has five subunits: alpha(3), beta(3), gamma(1), delta(1), epsilon(1). CF(0) has three main subunits: a, b and c.</text>
</comment>
<evidence type="ECO:0000256" key="9">
    <source>
        <dbReference type="ARBA" id="ARBA00023065"/>
    </source>
</evidence>
<dbReference type="FunFam" id="1.20.5.440:FF:000001">
    <property type="entry name" value="ATP synthase epsilon chain"/>
    <property type="match status" value="1"/>
</dbReference>
<evidence type="ECO:0000256" key="5">
    <source>
        <dbReference type="ARBA" id="ARBA00014480"/>
    </source>
</evidence>
<evidence type="ECO:0000256" key="11">
    <source>
        <dbReference type="ARBA" id="ARBA00023196"/>
    </source>
</evidence>
<accession>A0A0U4WKX0</accession>
<gene>
    <name evidence="15" type="primary">atpC</name>
    <name evidence="19" type="ORF">APT59_00055</name>
</gene>
<dbReference type="InterPro" id="IPR036794">
    <property type="entry name" value="ATP_F1_dsu/esu_C_sf"/>
</dbReference>
<evidence type="ECO:0000256" key="14">
    <source>
        <dbReference type="ARBA" id="ARBA00031795"/>
    </source>
</evidence>
<comment type="subcellular location">
    <subcellularLocation>
        <location evidence="2 15">Cell membrane</location>
        <topology evidence="2 15">Peripheral membrane protein</topology>
    </subcellularLocation>
</comment>
<protein>
    <recommendedName>
        <fullName evidence="5 15">ATP synthase epsilon chain</fullName>
    </recommendedName>
    <alternativeName>
        <fullName evidence="14 15">ATP synthase F1 sector epsilon subunit</fullName>
    </alternativeName>
    <alternativeName>
        <fullName evidence="13 15">F-ATPase epsilon subunit</fullName>
    </alternativeName>
</protein>
<name>A0A0U4WKX0_9PSED</name>
<keyword evidence="8 15" id="KW-0375">Hydrogen ion transport</keyword>
<reference evidence="19 20" key="1">
    <citation type="submission" date="2016-01" db="EMBL/GenBank/DDBJ databases">
        <title>Annotation of Pseudomonas oryzihabitans USDA-ARS-USMARC-56511.</title>
        <authorList>
            <person name="Harhay G.P."/>
            <person name="Harhay D.M."/>
            <person name="Smith T.P.L."/>
            <person name="Bono J.L."/>
            <person name="Heaton M.P."/>
            <person name="Clawson M.L."/>
            <person name="Chitko-Mckown C.G."/>
            <person name="Capik S.F."/>
            <person name="DeDonder K.D."/>
            <person name="Apley M.D."/>
            <person name="Lubbers B.V."/>
            <person name="White B.J."/>
            <person name="Larson R.L."/>
        </authorList>
    </citation>
    <scope>NUCLEOTIDE SEQUENCE [LARGE SCALE GENOMIC DNA]</scope>
    <source>
        <strain evidence="19 20">USDA-ARS-USMARC-56511</strain>
    </source>
</reference>
<dbReference type="Gene3D" id="2.60.15.10">
    <property type="entry name" value="F0F1 ATP synthase delta/epsilon subunit, N-terminal"/>
    <property type="match status" value="1"/>
</dbReference>
<dbReference type="Gene3D" id="1.20.5.440">
    <property type="entry name" value="ATP synthase delta/epsilon subunit, C-terminal domain"/>
    <property type="match status" value="1"/>
</dbReference>
<dbReference type="SUPFAM" id="SSF46604">
    <property type="entry name" value="Epsilon subunit of F1F0-ATP synthase C-terminal domain"/>
    <property type="match status" value="1"/>
</dbReference>
<keyword evidence="11 15" id="KW-0139">CF(1)</keyword>
<evidence type="ECO:0000256" key="4">
    <source>
        <dbReference type="ARBA" id="ARBA00011648"/>
    </source>
</evidence>
<dbReference type="PANTHER" id="PTHR13822:SF10">
    <property type="entry name" value="ATP SYNTHASE EPSILON CHAIN, CHLOROPLASTIC"/>
    <property type="match status" value="1"/>
</dbReference>
<evidence type="ECO:0000256" key="2">
    <source>
        <dbReference type="ARBA" id="ARBA00004202"/>
    </source>
</evidence>
<proteinExistence type="inferred from homology"/>
<evidence type="ECO:0000313" key="19">
    <source>
        <dbReference type="EMBL" id="ALZ82669.1"/>
    </source>
</evidence>
<dbReference type="Proteomes" id="UP000064137">
    <property type="component" value="Chromosome"/>
</dbReference>
<evidence type="ECO:0000256" key="12">
    <source>
        <dbReference type="ARBA" id="ARBA00023310"/>
    </source>
</evidence>
<dbReference type="CDD" id="cd12152">
    <property type="entry name" value="F1-ATPase_delta"/>
    <property type="match status" value="1"/>
</dbReference>
<feature type="domain" description="ATP synthase epsilon subunit C-terminal" evidence="17">
    <location>
        <begin position="89"/>
        <end position="133"/>
    </location>
</feature>
<dbReference type="SUPFAM" id="SSF51344">
    <property type="entry name" value="Epsilon subunit of F1F0-ATP synthase N-terminal domain"/>
    <property type="match status" value="1"/>
</dbReference>
<dbReference type="OrthoDB" id="9791445at2"/>
<dbReference type="InterPro" id="IPR036771">
    <property type="entry name" value="ATPsynth_dsu/esu_N"/>
</dbReference>
<evidence type="ECO:0000256" key="7">
    <source>
        <dbReference type="ARBA" id="ARBA00022475"/>
    </source>
</evidence>
<dbReference type="GO" id="GO:0046933">
    <property type="term" value="F:proton-transporting ATP synthase activity, rotational mechanism"/>
    <property type="evidence" value="ECO:0007669"/>
    <property type="project" value="UniProtKB-UniRule"/>
</dbReference>
<evidence type="ECO:0000256" key="13">
    <source>
        <dbReference type="ARBA" id="ARBA00030215"/>
    </source>
</evidence>
<evidence type="ECO:0000256" key="16">
    <source>
        <dbReference type="RuleBase" id="RU003656"/>
    </source>
</evidence>
<keyword evidence="10 15" id="KW-0472">Membrane</keyword>
<dbReference type="NCBIfam" id="TIGR01216">
    <property type="entry name" value="ATP_synt_epsi"/>
    <property type="match status" value="1"/>
</dbReference>
<keyword evidence="12 15" id="KW-0066">ATP synthesis</keyword>